<dbReference type="RefSeq" id="WP_175232334.1">
    <property type="nucleotide sequence ID" value="NZ_CADIKH010000063.1"/>
</dbReference>
<evidence type="ECO:0000313" key="3">
    <source>
        <dbReference type="EMBL" id="CAB3772774.1"/>
    </source>
</evidence>
<dbReference type="AlphaFoldDB" id="A0A6J5F2Y1"/>
<dbReference type="PROSITE" id="PS50404">
    <property type="entry name" value="GST_NTER"/>
    <property type="match status" value="1"/>
</dbReference>
<dbReference type="InterPro" id="IPR036282">
    <property type="entry name" value="Glutathione-S-Trfase_C_sf"/>
</dbReference>
<evidence type="ECO:0008006" key="5">
    <source>
        <dbReference type="Google" id="ProtNLM"/>
    </source>
</evidence>
<dbReference type="InterPro" id="IPR036249">
    <property type="entry name" value="Thioredoxin-like_sf"/>
</dbReference>
<dbReference type="Gene3D" id="1.20.1050.10">
    <property type="match status" value="1"/>
</dbReference>
<dbReference type="SUPFAM" id="SSF47616">
    <property type="entry name" value="GST C-terminal domain-like"/>
    <property type="match status" value="1"/>
</dbReference>
<accession>A0A6J5F2Y1</accession>
<dbReference type="PANTHER" id="PTHR42673:SF21">
    <property type="entry name" value="GLUTATHIONE S-TRANSFERASE YFCF"/>
    <property type="match status" value="1"/>
</dbReference>
<dbReference type="SUPFAM" id="SSF52833">
    <property type="entry name" value="Thioredoxin-like"/>
    <property type="match status" value="1"/>
</dbReference>
<dbReference type="GO" id="GO:0006559">
    <property type="term" value="P:L-phenylalanine catabolic process"/>
    <property type="evidence" value="ECO:0007669"/>
    <property type="project" value="TreeGrafter"/>
</dbReference>
<dbReference type="PROSITE" id="PS50405">
    <property type="entry name" value="GST_CTER"/>
    <property type="match status" value="1"/>
</dbReference>
<dbReference type="InterPro" id="IPR010987">
    <property type="entry name" value="Glutathione-S-Trfase_C-like"/>
</dbReference>
<evidence type="ECO:0000313" key="4">
    <source>
        <dbReference type="Proteomes" id="UP000494363"/>
    </source>
</evidence>
<dbReference type="Pfam" id="PF13417">
    <property type="entry name" value="GST_N_3"/>
    <property type="match status" value="1"/>
</dbReference>
<dbReference type="SFLD" id="SFLDS00019">
    <property type="entry name" value="Glutathione_Transferase_(cytos"/>
    <property type="match status" value="1"/>
</dbReference>
<gene>
    <name evidence="3" type="ORF">LMG29542_06972</name>
</gene>
<feature type="domain" description="GST C-terminal" evidence="2">
    <location>
        <begin position="84"/>
        <end position="211"/>
    </location>
</feature>
<evidence type="ECO:0000259" key="1">
    <source>
        <dbReference type="PROSITE" id="PS50404"/>
    </source>
</evidence>
<name>A0A6J5F2Y1_9BURK</name>
<evidence type="ECO:0000259" key="2">
    <source>
        <dbReference type="PROSITE" id="PS50405"/>
    </source>
</evidence>
<proteinExistence type="predicted"/>
<dbReference type="GO" id="GO:0004364">
    <property type="term" value="F:glutathione transferase activity"/>
    <property type="evidence" value="ECO:0007669"/>
    <property type="project" value="TreeGrafter"/>
</dbReference>
<dbReference type="GO" id="GO:0006749">
    <property type="term" value="P:glutathione metabolic process"/>
    <property type="evidence" value="ECO:0007669"/>
    <property type="project" value="TreeGrafter"/>
</dbReference>
<dbReference type="GO" id="GO:0016034">
    <property type="term" value="F:maleylacetoacetate isomerase activity"/>
    <property type="evidence" value="ECO:0007669"/>
    <property type="project" value="TreeGrafter"/>
</dbReference>
<dbReference type="InterPro" id="IPR004045">
    <property type="entry name" value="Glutathione_S-Trfase_N"/>
</dbReference>
<dbReference type="Proteomes" id="UP000494363">
    <property type="component" value="Unassembled WGS sequence"/>
</dbReference>
<dbReference type="InterPro" id="IPR040079">
    <property type="entry name" value="Glutathione_S-Trfase"/>
</dbReference>
<dbReference type="PANTHER" id="PTHR42673">
    <property type="entry name" value="MALEYLACETOACETATE ISOMERASE"/>
    <property type="match status" value="1"/>
</dbReference>
<dbReference type="CDD" id="cd00570">
    <property type="entry name" value="GST_N_family"/>
    <property type="match status" value="1"/>
</dbReference>
<protein>
    <recommendedName>
        <fullName evidence="5">Glutathione S-transferase</fullName>
    </recommendedName>
</protein>
<keyword evidence="4" id="KW-1185">Reference proteome</keyword>
<sequence length="218" mass="24209">MQLIGPWLSGYTRRVGVTLHLLNIPFEHVPYHAYQQRDRVRAFSPMMRVPALQLDDGQLLIDSGAIVDYLDSFVPSAQRLMPDGGAARVHAMQLVGYATACYDKLARYCDELMLRPEAYRLPHLQAGYEEQMLIGFDVLNAARAEPWFLGSSISQADVMTVVAFQSAAVAMPRTVNSDAFPRLAALAQRAMQMPAFSLTLPDVRDLQASGLVSEDHRA</sequence>
<dbReference type="Gene3D" id="3.40.30.10">
    <property type="entry name" value="Glutaredoxin"/>
    <property type="match status" value="1"/>
</dbReference>
<organism evidence="3 4">
    <name type="scientific">Paraburkholderia humisilvae</name>
    <dbReference type="NCBI Taxonomy" id="627669"/>
    <lineage>
        <taxon>Bacteria</taxon>
        <taxon>Pseudomonadati</taxon>
        <taxon>Pseudomonadota</taxon>
        <taxon>Betaproteobacteria</taxon>
        <taxon>Burkholderiales</taxon>
        <taxon>Burkholderiaceae</taxon>
        <taxon>Paraburkholderia</taxon>
    </lineage>
</organism>
<dbReference type="EMBL" id="CADIKH010000063">
    <property type="protein sequence ID" value="CAB3772774.1"/>
    <property type="molecule type" value="Genomic_DNA"/>
</dbReference>
<feature type="domain" description="GST N-terminal" evidence="1">
    <location>
        <begin position="1"/>
        <end position="78"/>
    </location>
</feature>
<reference evidence="3 4" key="1">
    <citation type="submission" date="2020-04" db="EMBL/GenBank/DDBJ databases">
        <authorList>
            <person name="De Canck E."/>
        </authorList>
    </citation>
    <scope>NUCLEOTIDE SEQUENCE [LARGE SCALE GENOMIC DNA]</scope>
    <source>
        <strain evidence="3 4">LMG 29542</strain>
    </source>
</reference>